<protein>
    <submittedName>
        <fullName evidence="3">Thiol-disulfide oxidoreductase ResA</fullName>
    </submittedName>
</protein>
<dbReference type="CDD" id="cd02966">
    <property type="entry name" value="TlpA_like_family"/>
    <property type="match status" value="1"/>
</dbReference>
<feature type="chain" id="PRO_5021747625" evidence="1">
    <location>
        <begin position="27"/>
        <end position="639"/>
    </location>
</feature>
<evidence type="ECO:0000256" key="1">
    <source>
        <dbReference type="SAM" id="SignalP"/>
    </source>
</evidence>
<dbReference type="Pfam" id="PF13174">
    <property type="entry name" value="TPR_6"/>
    <property type="match status" value="1"/>
</dbReference>
<name>A0A517T816_9PLAN</name>
<dbReference type="PANTHER" id="PTHR42852:SF13">
    <property type="entry name" value="PROTEIN DIPZ"/>
    <property type="match status" value="1"/>
</dbReference>
<dbReference type="InterPro" id="IPR000866">
    <property type="entry name" value="AhpC/TSA"/>
</dbReference>
<gene>
    <name evidence="3" type="primary">resA_1</name>
    <name evidence="3" type="ORF">V22_17600</name>
</gene>
<dbReference type="InterPro" id="IPR050553">
    <property type="entry name" value="Thioredoxin_ResA/DsbE_sf"/>
</dbReference>
<dbReference type="EMBL" id="CP036316">
    <property type="protein sequence ID" value="QDT64525.1"/>
    <property type="molecule type" value="Genomic_DNA"/>
</dbReference>
<dbReference type="InterPro" id="IPR013766">
    <property type="entry name" value="Thioredoxin_domain"/>
</dbReference>
<dbReference type="OrthoDB" id="252709at2"/>
<reference evidence="3 4" key="1">
    <citation type="submission" date="2019-02" db="EMBL/GenBank/DDBJ databases">
        <title>Deep-cultivation of Planctomycetes and their phenomic and genomic characterization uncovers novel biology.</title>
        <authorList>
            <person name="Wiegand S."/>
            <person name="Jogler M."/>
            <person name="Boedeker C."/>
            <person name="Pinto D."/>
            <person name="Vollmers J."/>
            <person name="Rivas-Marin E."/>
            <person name="Kohn T."/>
            <person name="Peeters S.H."/>
            <person name="Heuer A."/>
            <person name="Rast P."/>
            <person name="Oberbeckmann S."/>
            <person name="Bunk B."/>
            <person name="Jeske O."/>
            <person name="Meyerdierks A."/>
            <person name="Storesund J.E."/>
            <person name="Kallscheuer N."/>
            <person name="Luecker S."/>
            <person name="Lage O.M."/>
            <person name="Pohl T."/>
            <person name="Merkel B.J."/>
            <person name="Hornburger P."/>
            <person name="Mueller R.-W."/>
            <person name="Bruemmer F."/>
            <person name="Labrenz M."/>
            <person name="Spormann A.M."/>
            <person name="Op den Camp H."/>
            <person name="Overmann J."/>
            <person name="Amann R."/>
            <person name="Jetten M.S.M."/>
            <person name="Mascher T."/>
            <person name="Medema M.H."/>
            <person name="Devos D.P."/>
            <person name="Kaster A.-K."/>
            <person name="Ovreas L."/>
            <person name="Rohde M."/>
            <person name="Galperin M.Y."/>
            <person name="Jogler C."/>
        </authorList>
    </citation>
    <scope>NUCLEOTIDE SEQUENCE [LARGE SCALE GENOMIC DNA]</scope>
    <source>
        <strain evidence="3 4">V22</strain>
    </source>
</reference>
<sequence precursor="true">MIRLQFAVFGLLSLILCGSDASIATAAESPSAELALSFRPTQPSVDYEMPARSDFEKCAVQVERTDKHSGWVVLGPQGQVIRRFIDSNGDNVVDQWRYYNQGLEVFRDVDSNFNSKVDQFRWLNMGGTRWGLDTNEDGKVDQWKILSAEEASRVAVEAMIRGDINTLQTVLITPQDVKSLGVNEQLSQDLLRSVSQPEQKVKAELSNSSIVNTGTKWMKFDSAAPGTIPADEGKAKGDITVYENAMAIVETGGKPGLVQVGELVRIGDVWKLTQIPKPMGSEAVQVMAGGILMQPQAPELAGTIAPEGISPQMQQLLKQLQELDSNSPGPADQPQAFGEYNMKRADILTKLAQNSPDAQQRDQWTAQVADSLSAALQTGNYPNGLARLRSLEQSVKQSSPNSPLVPYVVYRRMLSEYALKLIGADSETREEVQKWWLQQLEEFASAYPKAEDVAEALLQLGISQEFGGDTARANTYYSRLASTFPQSTPGRRAAGAVKRLSLKGQVLDFGGNKLGGGKISTQDYRGKALLVVYWATWCKPCAEDLPQLKEIYAAFRGKGFEIIGVNLDENPAIVTPHIQQNGMNWPHIHEPGGLDGRPALELGVVSLPTMVLLGKDGRVISRNISVEDLRTALPKVLAQ</sequence>
<dbReference type="Gene3D" id="3.40.30.10">
    <property type="entry name" value="Glutaredoxin"/>
    <property type="match status" value="1"/>
</dbReference>
<keyword evidence="1" id="KW-0732">Signal</keyword>
<dbReference type="GO" id="GO:0006950">
    <property type="term" value="P:response to stress"/>
    <property type="evidence" value="ECO:0007669"/>
    <property type="project" value="UniProtKB-ARBA"/>
</dbReference>
<evidence type="ECO:0000313" key="4">
    <source>
        <dbReference type="Proteomes" id="UP000319976"/>
    </source>
</evidence>
<dbReference type="PROSITE" id="PS51352">
    <property type="entry name" value="THIOREDOXIN_2"/>
    <property type="match status" value="1"/>
</dbReference>
<dbReference type="SUPFAM" id="SSF52833">
    <property type="entry name" value="Thioredoxin-like"/>
    <property type="match status" value="1"/>
</dbReference>
<feature type="domain" description="Thioredoxin" evidence="2">
    <location>
        <begin position="478"/>
        <end position="638"/>
    </location>
</feature>
<dbReference type="PANTHER" id="PTHR42852">
    <property type="entry name" value="THIOL:DISULFIDE INTERCHANGE PROTEIN DSBE"/>
    <property type="match status" value="1"/>
</dbReference>
<dbReference type="Pfam" id="PF00578">
    <property type="entry name" value="AhpC-TSA"/>
    <property type="match status" value="1"/>
</dbReference>
<feature type="signal peptide" evidence="1">
    <location>
        <begin position="1"/>
        <end position="26"/>
    </location>
</feature>
<dbReference type="InterPro" id="IPR019734">
    <property type="entry name" value="TPR_rpt"/>
</dbReference>
<dbReference type="AlphaFoldDB" id="A0A517T816"/>
<proteinExistence type="predicted"/>
<dbReference type="InterPro" id="IPR011990">
    <property type="entry name" value="TPR-like_helical_dom_sf"/>
</dbReference>
<evidence type="ECO:0000313" key="3">
    <source>
        <dbReference type="EMBL" id="QDT64525.1"/>
    </source>
</evidence>
<keyword evidence="4" id="KW-1185">Reference proteome</keyword>
<dbReference type="Gene3D" id="1.25.40.10">
    <property type="entry name" value="Tetratricopeptide repeat domain"/>
    <property type="match status" value="1"/>
</dbReference>
<dbReference type="RefSeq" id="WP_145261758.1">
    <property type="nucleotide sequence ID" value="NZ_CP036316.1"/>
</dbReference>
<dbReference type="KEGG" id="chya:V22_17600"/>
<dbReference type="Proteomes" id="UP000319976">
    <property type="component" value="Chromosome"/>
</dbReference>
<organism evidence="3 4">
    <name type="scientific">Calycomorphotria hydatis</name>
    <dbReference type="NCBI Taxonomy" id="2528027"/>
    <lineage>
        <taxon>Bacteria</taxon>
        <taxon>Pseudomonadati</taxon>
        <taxon>Planctomycetota</taxon>
        <taxon>Planctomycetia</taxon>
        <taxon>Planctomycetales</taxon>
        <taxon>Planctomycetaceae</taxon>
        <taxon>Calycomorphotria</taxon>
    </lineage>
</organism>
<accession>A0A517T816</accession>
<evidence type="ECO:0000259" key="2">
    <source>
        <dbReference type="PROSITE" id="PS51352"/>
    </source>
</evidence>
<dbReference type="InterPro" id="IPR036249">
    <property type="entry name" value="Thioredoxin-like_sf"/>
</dbReference>